<name>A0A926LAY6_9ACTN</name>
<dbReference type="AlphaFoldDB" id="A0A926LAY6"/>
<reference evidence="1" key="2">
    <citation type="submission" date="2020-09" db="EMBL/GenBank/DDBJ databases">
        <authorList>
            <person name="Luo X."/>
        </authorList>
    </citation>
    <scope>NUCLEOTIDE SEQUENCE</scope>
    <source>
        <strain evidence="1">TRM S81-3</strain>
    </source>
</reference>
<organism evidence="1 2">
    <name type="scientific">Streptomyces griseicoloratus</name>
    <dbReference type="NCBI Taxonomy" id="2752516"/>
    <lineage>
        <taxon>Bacteria</taxon>
        <taxon>Bacillati</taxon>
        <taxon>Actinomycetota</taxon>
        <taxon>Actinomycetes</taxon>
        <taxon>Kitasatosporales</taxon>
        <taxon>Streptomycetaceae</taxon>
        <taxon>Streptomyces</taxon>
    </lineage>
</organism>
<accession>A0A926LAY6</accession>
<proteinExistence type="predicted"/>
<protein>
    <submittedName>
        <fullName evidence="1">Uncharacterized protein</fullName>
    </submittedName>
</protein>
<reference evidence="1" key="1">
    <citation type="submission" date="2020-09" db="EMBL/GenBank/DDBJ databases">
        <title>Streptomyces grisecoloratus sp. nov., isolated from cotton soil.</title>
        <authorList>
            <person name="Xing L."/>
        </authorList>
    </citation>
    <scope>NUCLEOTIDE SEQUENCE</scope>
    <source>
        <strain evidence="1">TRM S81-3</strain>
    </source>
</reference>
<dbReference type="RefSeq" id="WP_188185664.1">
    <property type="nucleotide sequence ID" value="NZ_JACVQF010000236.1"/>
</dbReference>
<dbReference type="Proteomes" id="UP000621210">
    <property type="component" value="Unassembled WGS sequence"/>
</dbReference>
<gene>
    <name evidence="1" type="ORF">H0H10_37340</name>
</gene>
<dbReference type="EMBL" id="JACVQF010000236">
    <property type="protein sequence ID" value="MBD0424771.1"/>
    <property type="molecule type" value="Genomic_DNA"/>
</dbReference>
<evidence type="ECO:0000313" key="1">
    <source>
        <dbReference type="EMBL" id="MBD0424771.1"/>
    </source>
</evidence>
<sequence length="196" mass="20615">MTPADGRRVRAYAAEGAVWARLAALLPGADDADEVRGCWEIGEQEAGLEVLVGRLLEQELAVGDTARAELAVMAEQWGVWDRLGTGIVACLPGPAGPARLRVHEDGAEPPVPARSVLEDPAPGGLVLVPWVSCAGCGLVLARAHVYEEWEELSYLAEAYVVHAPGASRPPRVFARSEADDAAWSALAALREGCGCG</sequence>
<evidence type="ECO:0000313" key="2">
    <source>
        <dbReference type="Proteomes" id="UP000621210"/>
    </source>
</evidence>
<comment type="caution">
    <text evidence="1">The sequence shown here is derived from an EMBL/GenBank/DDBJ whole genome shotgun (WGS) entry which is preliminary data.</text>
</comment>
<keyword evidence="2" id="KW-1185">Reference proteome</keyword>